<dbReference type="GO" id="GO:0016567">
    <property type="term" value="P:protein ubiquitination"/>
    <property type="evidence" value="ECO:0007669"/>
    <property type="project" value="InterPro"/>
</dbReference>
<dbReference type="InterPro" id="IPR013083">
    <property type="entry name" value="Znf_RING/FYVE/PHD"/>
</dbReference>
<name>A0A5J4TSH2_9EUKA</name>
<gene>
    <name evidence="2" type="ORF">EZS28_043275</name>
</gene>
<proteinExistence type="predicted"/>
<dbReference type="Gene3D" id="3.30.40.10">
    <property type="entry name" value="Zinc/RING finger domain, C3HC4 (zinc finger)"/>
    <property type="match status" value="1"/>
</dbReference>
<reference evidence="2 3" key="1">
    <citation type="submission" date="2019-03" db="EMBL/GenBank/DDBJ databases">
        <title>Single cell metagenomics reveals metabolic interactions within the superorganism composed of flagellate Streblomastix strix and complex community of Bacteroidetes bacteria on its surface.</title>
        <authorList>
            <person name="Treitli S.C."/>
            <person name="Kolisko M."/>
            <person name="Husnik F."/>
            <person name="Keeling P."/>
            <person name="Hampl V."/>
        </authorList>
    </citation>
    <scope>NUCLEOTIDE SEQUENCE [LARGE SCALE GENOMIC DNA]</scope>
    <source>
        <strain evidence="2">ST1C</strain>
    </source>
</reference>
<dbReference type="GO" id="GO:0004842">
    <property type="term" value="F:ubiquitin-protein transferase activity"/>
    <property type="evidence" value="ECO:0007669"/>
    <property type="project" value="InterPro"/>
</dbReference>
<evidence type="ECO:0000259" key="1">
    <source>
        <dbReference type="Pfam" id="PF04564"/>
    </source>
</evidence>
<accession>A0A5J4TSH2</accession>
<dbReference type="OrthoDB" id="20295at2759"/>
<dbReference type="AlphaFoldDB" id="A0A5J4TSH2"/>
<dbReference type="EMBL" id="SNRW01025890">
    <property type="protein sequence ID" value="KAA6361198.1"/>
    <property type="molecule type" value="Genomic_DNA"/>
</dbReference>
<dbReference type="SUPFAM" id="SSF57850">
    <property type="entry name" value="RING/U-box"/>
    <property type="match status" value="1"/>
</dbReference>
<protein>
    <recommendedName>
        <fullName evidence="1">U-box domain-containing protein</fullName>
    </recommendedName>
</protein>
<feature type="domain" description="U-box" evidence="1">
    <location>
        <begin position="1"/>
        <end position="43"/>
    </location>
</feature>
<evidence type="ECO:0000313" key="3">
    <source>
        <dbReference type="Proteomes" id="UP000324800"/>
    </source>
</evidence>
<organism evidence="2 3">
    <name type="scientific">Streblomastix strix</name>
    <dbReference type="NCBI Taxonomy" id="222440"/>
    <lineage>
        <taxon>Eukaryota</taxon>
        <taxon>Metamonada</taxon>
        <taxon>Preaxostyla</taxon>
        <taxon>Oxymonadida</taxon>
        <taxon>Streblomastigidae</taxon>
        <taxon>Streblomastix</taxon>
    </lineage>
</organism>
<evidence type="ECO:0000313" key="2">
    <source>
        <dbReference type="EMBL" id="KAA6361198.1"/>
    </source>
</evidence>
<dbReference type="Pfam" id="PF04564">
    <property type="entry name" value="U-box"/>
    <property type="match status" value="1"/>
</dbReference>
<sequence length="50" mass="5937">RKEIENYVRETGVDPNTQEALTIKEIQAEPQLKEKIESYLKEHPERKQAK</sequence>
<dbReference type="Proteomes" id="UP000324800">
    <property type="component" value="Unassembled WGS sequence"/>
</dbReference>
<comment type="caution">
    <text evidence="2">The sequence shown here is derived from an EMBL/GenBank/DDBJ whole genome shotgun (WGS) entry which is preliminary data.</text>
</comment>
<feature type="non-terminal residue" evidence="2">
    <location>
        <position position="1"/>
    </location>
</feature>
<dbReference type="InterPro" id="IPR003613">
    <property type="entry name" value="Ubox_domain"/>
</dbReference>